<dbReference type="PROSITE" id="PS01220">
    <property type="entry name" value="PBP"/>
    <property type="match status" value="1"/>
</dbReference>
<dbReference type="AlphaFoldDB" id="A0A6J1CDJ6"/>
<dbReference type="CDD" id="cd00866">
    <property type="entry name" value="PEBP_euk"/>
    <property type="match status" value="1"/>
</dbReference>
<evidence type="ECO:0000313" key="3">
    <source>
        <dbReference type="Proteomes" id="UP000504603"/>
    </source>
</evidence>
<dbReference type="Gene3D" id="3.90.280.10">
    <property type="entry name" value="PEBP-like"/>
    <property type="match status" value="1"/>
</dbReference>
<dbReference type="SUPFAM" id="SSF49777">
    <property type="entry name" value="PEBP-like"/>
    <property type="match status" value="1"/>
</dbReference>
<dbReference type="PANTHER" id="PTHR11362">
    <property type="entry name" value="PHOSPHATIDYLETHANOLAMINE-BINDING PROTEIN"/>
    <property type="match status" value="1"/>
</dbReference>
<dbReference type="PANTHER" id="PTHR11362:SF145">
    <property type="entry name" value="PROTEIN MOTHER OF FT AND TFL1-LIKE"/>
    <property type="match status" value="1"/>
</dbReference>
<keyword evidence="2" id="KW-0812">Transmembrane</keyword>
<dbReference type="OrthoDB" id="2506647at2759"/>
<name>A0A6J1CDJ6_MOMCH</name>
<keyword evidence="3" id="KW-1185">Reference proteome</keyword>
<dbReference type="InterPro" id="IPR008914">
    <property type="entry name" value="PEBP"/>
</dbReference>
<dbReference type="Pfam" id="PF01161">
    <property type="entry name" value="PBP"/>
    <property type="match status" value="1"/>
</dbReference>
<keyword evidence="2" id="KW-0472">Membrane</keyword>
<evidence type="ECO:0000256" key="2">
    <source>
        <dbReference type="SAM" id="Phobius"/>
    </source>
</evidence>
<sequence>MMVSKQSAKSSGQLCDVSQTQITHYPQHKNFSTKHKPKPRPIRRERLTLILILILILILKLAAVWLKKKIEKKMVRSLEPLVVGRVIGDVLDMFTPAADLSVSYGSKQVANGCEIKPSAASDAPTLLIHSPLSNHLYTLVMVDPDAPSPSEPTFREWLHWIVVDIPEGSDAYKGKEVVQYMGPQPPTGIHRYVLAAFKQNT</sequence>
<reference evidence="4" key="1">
    <citation type="submission" date="2025-08" db="UniProtKB">
        <authorList>
            <consortium name="RefSeq"/>
        </authorList>
    </citation>
    <scope>IDENTIFICATION</scope>
</reference>
<accession>A0A6J1CDJ6</accession>
<dbReference type="RefSeq" id="XP_022139890.1">
    <property type="nucleotide sequence ID" value="XM_022284198.1"/>
</dbReference>
<evidence type="ECO:0000313" key="4">
    <source>
        <dbReference type="RefSeq" id="XP_022139890.1"/>
    </source>
</evidence>
<dbReference type="Proteomes" id="UP000504603">
    <property type="component" value="Unplaced"/>
</dbReference>
<feature type="non-terminal residue" evidence="4">
    <location>
        <position position="201"/>
    </location>
</feature>
<dbReference type="InterPro" id="IPR001858">
    <property type="entry name" value="Phosphatidylethanolamine-bd_CS"/>
</dbReference>
<dbReference type="InterPro" id="IPR036610">
    <property type="entry name" value="PEBP-like_sf"/>
</dbReference>
<organism evidence="3 4">
    <name type="scientific">Momordica charantia</name>
    <name type="common">Bitter gourd</name>
    <name type="synonym">Balsam pear</name>
    <dbReference type="NCBI Taxonomy" id="3673"/>
    <lineage>
        <taxon>Eukaryota</taxon>
        <taxon>Viridiplantae</taxon>
        <taxon>Streptophyta</taxon>
        <taxon>Embryophyta</taxon>
        <taxon>Tracheophyta</taxon>
        <taxon>Spermatophyta</taxon>
        <taxon>Magnoliopsida</taxon>
        <taxon>eudicotyledons</taxon>
        <taxon>Gunneridae</taxon>
        <taxon>Pentapetalae</taxon>
        <taxon>rosids</taxon>
        <taxon>fabids</taxon>
        <taxon>Cucurbitales</taxon>
        <taxon>Cucurbitaceae</taxon>
        <taxon>Momordiceae</taxon>
        <taxon>Momordica</taxon>
    </lineage>
</organism>
<keyword evidence="2" id="KW-1133">Transmembrane helix</keyword>
<protein>
    <submittedName>
        <fullName evidence="4">Protein MOTHER of FT and TFL1-like</fullName>
    </submittedName>
</protein>
<dbReference type="InterPro" id="IPR035810">
    <property type="entry name" value="PEBP_euk"/>
</dbReference>
<dbReference type="KEGG" id="mcha:111010695"/>
<dbReference type="GeneID" id="111010695"/>
<comment type="similarity">
    <text evidence="1">Belongs to the phosphatidylethanolamine-binding protein family.</text>
</comment>
<feature type="transmembrane region" description="Helical" evidence="2">
    <location>
        <begin position="47"/>
        <end position="66"/>
    </location>
</feature>
<proteinExistence type="inferred from homology"/>
<gene>
    <name evidence="4" type="primary">LOC111010695</name>
</gene>
<evidence type="ECO:0000256" key="1">
    <source>
        <dbReference type="ARBA" id="ARBA00007091"/>
    </source>
</evidence>